<reference evidence="4" key="1">
    <citation type="submission" date="2016-04" db="EMBL/GenBank/DDBJ databases">
        <authorList>
            <person name="Guldener U."/>
            <person name="Guldener U."/>
        </authorList>
    </citation>
    <scope>NUCLEOTIDE SEQUENCE [LARGE SCALE GENOMIC DNA]</scope>
    <source>
        <strain evidence="4">UB2112</strain>
    </source>
</reference>
<proteinExistence type="predicted"/>
<dbReference type="Proteomes" id="UP000658997">
    <property type="component" value="Unassembled WGS sequence"/>
</dbReference>
<evidence type="ECO:0000313" key="4">
    <source>
        <dbReference type="Proteomes" id="UP000179920"/>
    </source>
</evidence>
<evidence type="ECO:0000313" key="5">
    <source>
        <dbReference type="Proteomes" id="UP000658997"/>
    </source>
</evidence>
<evidence type="ECO:0000256" key="1">
    <source>
        <dbReference type="SAM" id="MobiDB-lite"/>
    </source>
</evidence>
<gene>
    <name evidence="3" type="ORF">UBRO2_03968</name>
    <name evidence="2" type="ORF">UBRO_20227</name>
</gene>
<dbReference type="AlphaFoldDB" id="A0A1K0GDH8"/>
<organism evidence="2 4">
    <name type="scientific">Ustilago bromivora</name>
    <dbReference type="NCBI Taxonomy" id="307758"/>
    <lineage>
        <taxon>Eukaryota</taxon>
        <taxon>Fungi</taxon>
        <taxon>Dikarya</taxon>
        <taxon>Basidiomycota</taxon>
        <taxon>Ustilaginomycotina</taxon>
        <taxon>Ustilaginomycetes</taxon>
        <taxon>Ustilaginales</taxon>
        <taxon>Ustilaginaceae</taxon>
        <taxon>Ustilago</taxon>
    </lineage>
</organism>
<dbReference type="EMBL" id="ULHB01000083">
    <property type="protein sequence ID" value="SYW80754.1"/>
    <property type="molecule type" value="Genomic_DNA"/>
</dbReference>
<accession>A0A1K0GDH8</accession>
<keyword evidence="5" id="KW-1185">Reference proteome</keyword>
<reference evidence="2" key="2">
    <citation type="submission" date="2016-04" db="EMBL/GenBank/DDBJ databases">
        <authorList>
            <person name="Evans L.H."/>
            <person name="Alamgir A."/>
            <person name="Owens N."/>
            <person name="Weber N.D."/>
            <person name="Virtaneva K."/>
            <person name="Barbian K."/>
            <person name="Babar A."/>
            <person name="Rosenke K."/>
        </authorList>
    </citation>
    <scope>NUCLEOTIDE SEQUENCE</scope>
    <source>
        <strain evidence="2">UB2112</strain>
    </source>
</reference>
<feature type="region of interest" description="Disordered" evidence="1">
    <location>
        <begin position="128"/>
        <end position="155"/>
    </location>
</feature>
<reference evidence="3" key="3">
    <citation type="submission" date="2018-08" db="EMBL/GenBank/DDBJ databases">
        <authorList>
            <person name="Guldener U."/>
        </authorList>
    </citation>
    <scope>NUCLEOTIDE SEQUENCE</scope>
    <source>
        <strain evidence="3">UB2</strain>
    </source>
</reference>
<evidence type="ECO:0000313" key="2">
    <source>
        <dbReference type="EMBL" id="SAM86124.1"/>
    </source>
</evidence>
<dbReference type="Proteomes" id="UP000179920">
    <property type="component" value="Chromosome XXI"/>
</dbReference>
<dbReference type="EMBL" id="LT558137">
    <property type="protein sequence ID" value="SAM86124.1"/>
    <property type="molecule type" value="Genomic_DNA"/>
</dbReference>
<evidence type="ECO:0000313" key="3">
    <source>
        <dbReference type="EMBL" id="SYW80754.1"/>
    </source>
</evidence>
<protein>
    <submittedName>
        <fullName evidence="2">Uncharacterized protein</fullName>
    </submittedName>
</protein>
<name>A0A1K0GDH8_9BASI</name>
<sequence length="389" mass="44044">MAPTLAKLFLASRRSSTSSLIVMASALHHSPVRLLISWATSTLTFFTSRACRSWDVRNTEVYDLQQALVDYDHVYVYGNKRGARQESVIKVFAHQTPIDPAPQSSAILQKVTASRCFEKTWGPKLGAHEADEKGAMPRSVAASSKLKKRAPGDSSGSKDFDYYLHLIKLKPNMPTLTNDELEEHFGTQIYYKGTPMLSTKAVSETVVQHALKHFGKVWLIGPASSAGDVSRYLHLQKVMENDEEILDPLTPDWKPVHQDVEAVRKFGLQYGDNALYLRYGRPFAKRKKPGFLGFKAPGWKIVEKAGIREYKVPEWKDIEKQSTIYNLRETGLPELRAHLDKENYLKVHDPLHDPLHDPRLDPLHEKLLGFALDKDGSVLFKDFSQHVRA</sequence>